<proteinExistence type="predicted"/>
<dbReference type="RefSeq" id="XP_013262976.1">
    <property type="nucleotide sequence ID" value="XM_013407522.1"/>
</dbReference>
<keyword evidence="1" id="KW-0460">Magnesium</keyword>
<dbReference type="GO" id="GO:0008948">
    <property type="term" value="F:oxaloacetate decarboxylase activity"/>
    <property type="evidence" value="ECO:0007669"/>
    <property type="project" value="TreeGrafter"/>
</dbReference>
<dbReference type="Gene3D" id="3.50.30.40">
    <property type="entry name" value="Ribonuclease E inhibitor RraA/RraA-like"/>
    <property type="match status" value="1"/>
</dbReference>
<dbReference type="STRING" id="1182545.A0A072PKI9"/>
<dbReference type="GeneID" id="25276892"/>
<sequence>MRLVAPLHTIRYERKAHIPPYADRDGAMTTKFESNIPKGTNWTDLPDPGAVVLVQAPEGPLSVALIGDIMVTRLKLRGVRGIVVDGRIRDAESCASCCEDGKFQVWSNGFSAAAPSLNVVPWAVDVPLQFGPLSVRPGDILCADEGDRAVVVIPRDLLQNVLDLLPKLKDASDNVLEDVRNGLTLPDAVKRHPNFYSNY</sequence>
<evidence type="ECO:0000256" key="1">
    <source>
        <dbReference type="PIRSR" id="PIRSR605493-1"/>
    </source>
</evidence>
<accession>A0A072PKI9</accession>
<comment type="caution">
    <text evidence="2">The sequence shown here is derived from an EMBL/GenBank/DDBJ whole genome shotgun (WGS) entry which is preliminary data.</text>
</comment>
<dbReference type="GO" id="GO:0046872">
    <property type="term" value="F:metal ion binding"/>
    <property type="evidence" value="ECO:0007669"/>
    <property type="project" value="UniProtKB-KW"/>
</dbReference>
<feature type="binding site" evidence="1">
    <location>
        <position position="90"/>
    </location>
    <ligand>
        <name>Mg(2+)</name>
        <dbReference type="ChEBI" id="CHEBI:18420"/>
    </ligand>
</feature>
<dbReference type="InterPro" id="IPR005493">
    <property type="entry name" value="RraA/RraA-like"/>
</dbReference>
<protein>
    <submittedName>
        <fullName evidence="2">Uncharacterized protein</fullName>
    </submittedName>
</protein>
<name>A0A072PKI9_9EURO</name>
<dbReference type="SUPFAM" id="SSF89562">
    <property type="entry name" value="RraA-like"/>
    <property type="match status" value="1"/>
</dbReference>
<organism evidence="2 3">
    <name type="scientific">Exophiala aquamarina CBS 119918</name>
    <dbReference type="NCBI Taxonomy" id="1182545"/>
    <lineage>
        <taxon>Eukaryota</taxon>
        <taxon>Fungi</taxon>
        <taxon>Dikarya</taxon>
        <taxon>Ascomycota</taxon>
        <taxon>Pezizomycotina</taxon>
        <taxon>Eurotiomycetes</taxon>
        <taxon>Chaetothyriomycetidae</taxon>
        <taxon>Chaetothyriales</taxon>
        <taxon>Herpotrichiellaceae</taxon>
        <taxon>Exophiala</taxon>
    </lineage>
</organism>
<dbReference type="PANTHER" id="PTHR33254:SF4">
    <property type="entry name" value="4-HYDROXY-4-METHYL-2-OXOGLUTARATE ALDOLASE 3-RELATED"/>
    <property type="match status" value="1"/>
</dbReference>
<keyword evidence="1" id="KW-0479">Metal-binding</keyword>
<dbReference type="OrthoDB" id="1476984at2759"/>
<feature type="binding site" evidence="1">
    <location>
        <begin position="67"/>
        <end position="70"/>
    </location>
    <ligand>
        <name>substrate</name>
    </ligand>
</feature>
<dbReference type="VEuPathDB" id="FungiDB:A1O9_01946"/>
<evidence type="ECO:0000313" key="2">
    <source>
        <dbReference type="EMBL" id="KEF60386.1"/>
    </source>
</evidence>
<dbReference type="Pfam" id="PF03737">
    <property type="entry name" value="RraA-like"/>
    <property type="match status" value="1"/>
</dbReference>
<keyword evidence="3" id="KW-1185">Reference proteome</keyword>
<dbReference type="CDD" id="cd16841">
    <property type="entry name" value="RraA_family"/>
    <property type="match status" value="1"/>
</dbReference>
<dbReference type="HOGENOM" id="CLU_072626_0_3_1"/>
<dbReference type="EMBL" id="AMGV01000002">
    <property type="protein sequence ID" value="KEF60386.1"/>
    <property type="molecule type" value="Genomic_DNA"/>
</dbReference>
<evidence type="ECO:0000313" key="3">
    <source>
        <dbReference type="Proteomes" id="UP000027920"/>
    </source>
</evidence>
<reference evidence="2 3" key="1">
    <citation type="submission" date="2013-03" db="EMBL/GenBank/DDBJ databases">
        <title>The Genome Sequence of Exophiala aquamarina CBS 119918.</title>
        <authorList>
            <consortium name="The Broad Institute Genomics Platform"/>
            <person name="Cuomo C."/>
            <person name="de Hoog S."/>
            <person name="Gorbushina A."/>
            <person name="Walker B."/>
            <person name="Young S.K."/>
            <person name="Zeng Q."/>
            <person name="Gargeya S."/>
            <person name="Fitzgerald M."/>
            <person name="Haas B."/>
            <person name="Abouelleil A."/>
            <person name="Allen A.W."/>
            <person name="Alvarado L."/>
            <person name="Arachchi H.M."/>
            <person name="Berlin A.M."/>
            <person name="Chapman S.B."/>
            <person name="Gainer-Dewar J."/>
            <person name="Goldberg J."/>
            <person name="Griggs A."/>
            <person name="Gujja S."/>
            <person name="Hansen M."/>
            <person name="Howarth C."/>
            <person name="Imamovic A."/>
            <person name="Ireland A."/>
            <person name="Larimer J."/>
            <person name="McCowan C."/>
            <person name="Murphy C."/>
            <person name="Pearson M."/>
            <person name="Poon T.W."/>
            <person name="Priest M."/>
            <person name="Roberts A."/>
            <person name="Saif S."/>
            <person name="Shea T."/>
            <person name="Sisk P."/>
            <person name="Sykes S."/>
            <person name="Wortman J."/>
            <person name="Nusbaum C."/>
            <person name="Birren B."/>
        </authorList>
    </citation>
    <scope>NUCLEOTIDE SEQUENCE [LARGE SCALE GENOMIC DNA]</scope>
    <source>
        <strain evidence="2 3">CBS 119918</strain>
    </source>
</reference>
<gene>
    <name evidence="2" type="ORF">A1O9_01946</name>
</gene>
<comment type="cofactor">
    <cofactor evidence="1">
        <name>Mg(2+)</name>
        <dbReference type="ChEBI" id="CHEBI:18420"/>
    </cofactor>
</comment>
<dbReference type="GO" id="GO:0047443">
    <property type="term" value="F:4-hydroxy-4-methyl-2-oxoglutarate aldolase activity"/>
    <property type="evidence" value="ECO:0007669"/>
    <property type="project" value="TreeGrafter"/>
</dbReference>
<feature type="binding site" evidence="1">
    <location>
        <position position="89"/>
    </location>
    <ligand>
        <name>substrate</name>
    </ligand>
</feature>
<dbReference type="InterPro" id="IPR036704">
    <property type="entry name" value="RraA/RraA-like_sf"/>
</dbReference>
<dbReference type="Proteomes" id="UP000027920">
    <property type="component" value="Unassembled WGS sequence"/>
</dbReference>
<dbReference type="PANTHER" id="PTHR33254">
    <property type="entry name" value="4-HYDROXY-4-METHYL-2-OXOGLUTARATE ALDOLASE 3-RELATED"/>
    <property type="match status" value="1"/>
</dbReference>
<dbReference type="AlphaFoldDB" id="A0A072PKI9"/>